<evidence type="ECO:0000256" key="2">
    <source>
        <dbReference type="ARBA" id="ARBA00001946"/>
    </source>
</evidence>
<comment type="catalytic activity">
    <reaction evidence="1">
        <text>(7,8-dihydropterin-6-yl)methyl diphosphate + 4-aminobenzoate = 7,8-dihydropteroate + diphosphate</text>
        <dbReference type="Rhea" id="RHEA:19949"/>
        <dbReference type="ChEBI" id="CHEBI:17836"/>
        <dbReference type="ChEBI" id="CHEBI:17839"/>
        <dbReference type="ChEBI" id="CHEBI:33019"/>
        <dbReference type="ChEBI" id="CHEBI:72950"/>
        <dbReference type="EC" id="2.5.1.15"/>
    </reaction>
</comment>
<dbReference type="PROSITE" id="PS00793">
    <property type="entry name" value="DHPS_2"/>
    <property type="match status" value="1"/>
</dbReference>
<dbReference type="NCBIfam" id="TIGR01496">
    <property type="entry name" value="DHPS"/>
    <property type="match status" value="1"/>
</dbReference>
<dbReference type="SUPFAM" id="SSF51717">
    <property type="entry name" value="Dihydropteroate synthetase-like"/>
    <property type="match status" value="1"/>
</dbReference>
<keyword evidence="6" id="KW-0479">Metal-binding</keyword>
<evidence type="ECO:0000256" key="4">
    <source>
        <dbReference type="ARBA" id="ARBA00012458"/>
    </source>
</evidence>
<dbReference type="PANTHER" id="PTHR20941:SF1">
    <property type="entry name" value="FOLIC ACID SYNTHESIS PROTEIN FOL1"/>
    <property type="match status" value="1"/>
</dbReference>
<accession>A0A484F6M3</accession>
<dbReference type="OrthoDB" id="371861at2157"/>
<keyword evidence="5" id="KW-0808">Transferase</keyword>
<sequence>MTFSVNMCGLTFGGSHPPHVMGILNLSPESFYKKSVRDSSSILEAAQKMIDDGATLLDVGARSTSPWAEEISVEEEKNRLFSALKELSGNISVPISVDTMYAEIAEGALNRGAEIINDISSLKADARMGKVIADHDACAVLMATQKIPGDPLGMDAVMSSLSNAISNAEHAGIDPQKIILDPAIGHWTPEKTSDYDFDVINRFENFNVFEMPILVAVSRKSFLNSVVEKPAEERLIPSLVAASIAAYKGGHIIRTHDVSETVDAMKVVYAVRNAKLSV</sequence>
<gene>
    <name evidence="10" type="ORF">C7391_0840</name>
</gene>
<dbReference type="EC" id="2.5.1.15" evidence="4"/>
<evidence type="ECO:0000256" key="7">
    <source>
        <dbReference type="ARBA" id="ARBA00022842"/>
    </source>
</evidence>
<dbReference type="RefSeq" id="WP_133517299.1">
    <property type="nucleotide sequence ID" value="NZ_JAHDUW010000002.1"/>
</dbReference>
<evidence type="ECO:0000256" key="8">
    <source>
        <dbReference type="ARBA" id="ARBA00022909"/>
    </source>
</evidence>
<dbReference type="GO" id="GO:0046656">
    <property type="term" value="P:folic acid biosynthetic process"/>
    <property type="evidence" value="ECO:0007669"/>
    <property type="project" value="UniProtKB-KW"/>
</dbReference>
<dbReference type="Proteomes" id="UP000294855">
    <property type="component" value="Unassembled WGS sequence"/>
</dbReference>
<dbReference type="InterPro" id="IPR045031">
    <property type="entry name" value="DHP_synth-like"/>
</dbReference>
<evidence type="ECO:0000259" key="9">
    <source>
        <dbReference type="PROSITE" id="PS50972"/>
    </source>
</evidence>
<dbReference type="GO" id="GO:0004156">
    <property type="term" value="F:dihydropteroate synthase activity"/>
    <property type="evidence" value="ECO:0007669"/>
    <property type="project" value="UniProtKB-EC"/>
</dbReference>
<dbReference type="Pfam" id="PF00809">
    <property type="entry name" value="Pterin_bind"/>
    <property type="match status" value="1"/>
</dbReference>
<dbReference type="InterPro" id="IPR000489">
    <property type="entry name" value="Pterin-binding_dom"/>
</dbReference>
<keyword evidence="11" id="KW-1185">Reference proteome</keyword>
<protein>
    <recommendedName>
        <fullName evidence="4">dihydropteroate synthase</fullName>
        <ecNumber evidence="4">2.5.1.15</ecNumber>
    </recommendedName>
</protein>
<dbReference type="AlphaFoldDB" id="A0A484F6M3"/>
<evidence type="ECO:0000256" key="5">
    <source>
        <dbReference type="ARBA" id="ARBA00022679"/>
    </source>
</evidence>
<evidence type="ECO:0000313" key="11">
    <source>
        <dbReference type="Proteomes" id="UP000294855"/>
    </source>
</evidence>
<evidence type="ECO:0000313" key="10">
    <source>
        <dbReference type="EMBL" id="TDQ69508.1"/>
    </source>
</evidence>
<proteinExistence type="predicted"/>
<evidence type="ECO:0000256" key="3">
    <source>
        <dbReference type="ARBA" id="ARBA00004763"/>
    </source>
</evidence>
<keyword evidence="8" id="KW-0289">Folate biosynthesis</keyword>
<comment type="caution">
    <text evidence="10">The sequence shown here is derived from an EMBL/GenBank/DDBJ whole genome shotgun (WGS) entry which is preliminary data.</text>
</comment>
<evidence type="ECO:0000256" key="6">
    <source>
        <dbReference type="ARBA" id="ARBA00022723"/>
    </source>
</evidence>
<comment type="pathway">
    <text evidence="3">Cofactor biosynthesis; tetrahydrofolate biosynthesis; 7,8-dihydrofolate from 2-amino-4-hydroxy-6-hydroxymethyl-7,8-dihydropteridine diphosphate and 4-aminobenzoate: step 1/2.</text>
</comment>
<dbReference type="InterPro" id="IPR011005">
    <property type="entry name" value="Dihydropteroate_synth-like_sf"/>
</dbReference>
<feature type="domain" description="Pterin-binding" evidence="9">
    <location>
        <begin position="18"/>
        <end position="266"/>
    </location>
</feature>
<dbReference type="EMBL" id="SNYS01000007">
    <property type="protein sequence ID" value="TDQ69508.1"/>
    <property type="molecule type" value="Genomic_DNA"/>
</dbReference>
<organism evidence="10 11">
    <name type="scientific">Methanimicrococcus blatticola</name>
    <dbReference type="NCBI Taxonomy" id="91560"/>
    <lineage>
        <taxon>Archaea</taxon>
        <taxon>Methanobacteriati</taxon>
        <taxon>Methanobacteriota</taxon>
        <taxon>Stenosarchaea group</taxon>
        <taxon>Methanomicrobia</taxon>
        <taxon>Methanosarcinales</taxon>
        <taxon>Methanosarcinaceae</taxon>
        <taxon>Methanimicrococcus</taxon>
    </lineage>
</organism>
<evidence type="ECO:0000256" key="1">
    <source>
        <dbReference type="ARBA" id="ARBA00000012"/>
    </source>
</evidence>
<name>A0A484F6M3_9EURY</name>
<dbReference type="PROSITE" id="PS50972">
    <property type="entry name" value="PTERIN_BINDING"/>
    <property type="match status" value="1"/>
</dbReference>
<dbReference type="Gene3D" id="3.20.20.20">
    <property type="entry name" value="Dihydropteroate synthase-like"/>
    <property type="match status" value="1"/>
</dbReference>
<keyword evidence="7" id="KW-0460">Magnesium</keyword>
<dbReference type="GO" id="GO:0046872">
    <property type="term" value="F:metal ion binding"/>
    <property type="evidence" value="ECO:0007669"/>
    <property type="project" value="UniProtKB-KW"/>
</dbReference>
<comment type="cofactor">
    <cofactor evidence="2">
        <name>Mg(2+)</name>
        <dbReference type="ChEBI" id="CHEBI:18420"/>
    </cofactor>
</comment>
<dbReference type="GO" id="GO:0046654">
    <property type="term" value="P:tetrahydrofolate biosynthetic process"/>
    <property type="evidence" value="ECO:0007669"/>
    <property type="project" value="TreeGrafter"/>
</dbReference>
<dbReference type="PANTHER" id="PTHR20941">
    <property type="entry name" value="FOLATE SYNTHESIS PROTEINS"/>
    <property type="match status" value="1"/>
</dbReference>
<dbReference type="InterPro" id="IPR006390">
    <property type="entry name" value="DHP_synth_dom"/>
</dbReference>
<reference evidence="10 11" key="1">
    <citation type="submission" date="2019-03" db="EMBL/GenBank/DDBJ databases">
        <title>Genomic Encyclopedia of Type Strains, Phase IV (KMG-IV): sequencing the most valuable type-strain genomes for metagenomic binning, comparative biology and taxonomic classification.</title>
        <authorList>
            <person name="Goeker M."/>
        </authorList>
    </citation>
    <scope>NUCLEOTIDE SEQUENCE [LARGE SCALE GENOMIC DNA]</scope>
    <source>
        <strain evidence="10 11">DSM 13328</strain>
    </source>
</reference>